<dbReference type="NCBIfam" id="NF010738">
    <property type="entry name" value="PRK14140.1"/>
    <property type="match status" value="1"/>
</dbReference>
<dbReference type="GO" id="GO:0051082">
    <property type="term" value="F:unfolded protein binding"/>
    <property type="evidence" value="ECO:0007669"/>
    <property type="project" value="TreeGrafter"/>
</dbReference>
<dbReference type="InterPro" id="IPR013805">
    <property type="entry name" value="GrpE_CC"/>
</dbReference>
<comment type="subcellular location">
    <subcellularLocation>
        <location evidence="1 10">Cytoplasm</location>
    </subcellularLocation>
</comment>
<organism evidence="14 17">
    <name type="scientific">Ruthenibacterium lactatiformans</name>
    <dbReference type="NCBI Taxonomy" id="1550024"/>
    <lineage>
        <taxon>Bacteria</taxon>
        <taxon>Bacillati</taxon>
        <taxon>Bacillota</taxon>
        <taxon>Clostridia</taxon>
        <taxon>Eubacteriales</taxon>
        <taxon>Oscillospiraceae</taxon>
        <taxon>Ruthenibacterium</taxon>
    </lineage>
</organism>
<accession>A0A6I2UEA0</accession>
<comment type="similarity">
    <text evidence="2 10 12">Belongs to the GrpE family.</text>
</comment>
<dbReference type="Gene3D" id="3.90.20.20">
    <property type="match status" value="1"/>
</dbReference>
<dbReference type="PROSITE" id="PS01071">
    <property type="entry name" value="GRPE"/>
    <property type="match status" value="1"/>
</dbReference>
<dbReference type="Pfam" id="PF01025">
    <property type="entry name" value="GrpE"/>
    <property type="match status" value="1"/>
</dbReference>
<dbReference type="SUPFAM" id="SSF51064">
    <property type="entry name" value="Head domain of nucleotide exchange factor GrpE"/>
    <property type="match status" value="1"/>
</dbReference>
<comment type="function">
    <text evidence="7 10 11">Participates actively in the response to hyperosmotic and heat shock by preventing the aggregation of stress-denatured proteins, in association with DnaK and GrpE. It is the nucleotide exchange factor for DnaK and may function as a thermosensor. Unfolded proteins bind initially to DnaJ; upon interaction with the DnaJ-bound protein, DnaK hydrolyzes its bound ATP, resulting in the formation of a stable complex. GrpE releases ADP from DnaK; ATP binding to DnaK triggers the release of the substrate protein, thus completing the reaction cycle. Several rounds of ATP-dependent interactions between DnaJ, DnaK and GrpE are required for fully efficient folding.</text>
</comment>
<feature type="compositionally biased region" description="Basic and acidic residues" evidence="13">
    <location>
        <begin position="35"/>
        <end position="52"/>
    </location>
</feature>
<dbReference type="RefSeq" id="WP_009323422.1">
    <property type="nucleotide sequence ID" value="NZ_CAOJUJ010000041.1"/>
</dbReference>
<evidence type="ECO:0000313" key="14">
    <source>
        <dbReference type="EMBL" id="MST93285.1"/>
    </source>
</evidence>
<evidence type="ECO:0000256" key="7">
    <source>
        <dbReference type="ARBA" id="ARBA00053401"/>
    </source>
</evidence>
<evidence type="ECO:0000313" key="16">
    <source>
        <dbReference type="EMBL" id="MTS52865.1"/>
    </source>
</evidence>
<evidence type="ECO:0000256" key="4">
    <source>
        <dbReference type="ARBA" id="ARBA00022490"/>
    </source>
</evidence>
<dbReference type="FunFam" id="2.30.22.10:FF:000001">
    <property type="entry name" value="Protein GrpE"/>
    <property type="match status" value="1"/>
</dbReference>
<evidence type="ECO:0000256" key="2">
    <source>
        <dbReference type="ARBA" id="ARBA00009054"/>
    </source>
</evidence>
<protein>
    <recommendedName>
        <fullName evidence="8 10">Protein GrpE</fullName>
    </recommendedName>
    <alternativeName>
        <fullName evidence="9 10">HSP-70 cofactor</fullName>
    </alternativeName>
</protein>
<dbReference type="Proteomes" id="UP000449193">
    <property type="component" value="Unassembled WGS sequence"/>
</dbReference>
<evidence type="ECO:0000256" key="11">
    <source>
        <dbReference type="RuleBase" id="RU000639"/>
    </source>
</evidence>
<dbReference type="Proteomes" id="UP000472755">
    <property type="component" value="Unassembled WGS sequence"/>
</dbReference>
<dbReference type="Gene3D" id="2.30.22.10">
    <property type="entry name" value="Head domain of nucleotide exchange factor GrpE"/>
    <property type="match status" value="1"/>
</dbReference>
<dbReference type="InterPro" id="IPR000740">
    <property type="entry name" value="GrpE"/>
</dbReference>
<reference evidence="18 19" key="1">
    <citation type="journal article" date="2019" name="Nat. Med.">
        <title>A library of human gut bacterial isolates paired with longitudinal multiomics data enables mechanistic microbiome research.</title>
        <authorList>
            <person name="Poyet M."/>
            <person name="Groussin M."/>
            <person name="Gibbons S.M."/>
            <person name="Avila-Pacheco J."/>
            <person name="Jiang X."/>
            <person name="Kearney S.M."/>
            <person name="Perrotta A.R."/>
            <person name="Berdy B."/>
            <person name="Zhao S."/>
            <person name="Lieberman T.D."/>
            <person name="Swanson P.K."/>
            <person name="Smith M."/>
            <person name="Roesemann S."/>
            <person name="Alexander J.E."/>
            <person name="Rich S.A."/>
            <person name="Livny J."/>
            <person name="Vlamakis H."/>
            <person name="Clish C."/>
            <person name="Bullock K."/>
            <person name="Deik A."/>
            <person name="Scott J."/>
            <person name="Pierce K.A."/>
            <person name="Xavier R.J."/>
            <person name="Alm E.J."/>
        </authorList>
    </citation>
    <scope>NUCLEOTIDE SEQUENCE [LARGE SCALE GENOMIC DNA]</scope>
    <source>
        <strain evidence="15 19">BIOML-A4</strain>
        <strain evidence="16 18">BIOML-A7</strain>
    </source>
</reference>
<keyword evidence="6 10" id="KW-0143">Chaperone</keyword>
<evidence type="ECO:0000313" key="19">
    <source>
        <dbReference type="Proteomes" id="UP000472755"/>
    </source>
</evidence>
<evidence type="ECO:0000313" key="17">
    <source>
        <dbReference type="Proteomes" id="UP000431913"/>
    </source>
</evidence>
<evidence type="ECO:0000256" key="6">
    <source>
        <dbReference type="ARBA" id="ARBA00023186"/>
    </source>
</evidence>
<dbReference type="GO" id="GO:0051087">
    <property type="term" value="F:protein-folding chaperone binding"/>
    <property type="evidence" value="ECO:0007669"/>
    <property type="project" value="InterPro"/>
</dbReference>
<dbReference type="GO" id="GO:0005737">
    <property type="term" value="C:cytoplasm"/>
    <property type="evidence" value="ECO:0007669"/>
    <property type="project" value="UniProtKB-SubCell"/>
</dbReference>
<evidence type="ECO:0000256" key="13">
    <source>
        <dbReference type="SAM" id="MobiDB-lite"/>
    </source>
</evidence>
<dbReference type="AlphaFoldDB" id="A0A6I2UEA0"/>
<dbReference type="InterPro" id="IPR009012">
    <property type="entry name" value="GrpE_head"/>
</dbReference>
<dbReference type="CDD" id="cd00446">
    <property type="entry name" value="GrpE"/>
    <property type="match status" value="1"/>
</dbReference>
<evidence type="ECO:0000313" key="15">
    <source>
        <dbReference type="EMBL" id="MTS28410.1"/>
    </source>
</evidence>
<keyword evidence="5 10" id="KW-0346">Stress response</keyword>
<name>A0A6I2UEA0_9FIRM</name>
<evidence type="ECO:0000256" key="10">
    <source>
        <dbReference type="HAMAP-Rule" id="MF_01151"/>
    </source>
</evidence>
<comment type="caution">
    <text evidence="14">The sequence shown here is derived from an EMBL/GenBank/DDBJ whole genome shotgun (WGS) entry which is preliminary data.</text>
</comment>
<dbReference type="Proteomes" id="UP000431913">
    <property type="component" value="Unassembled WGS sequence"/>
</dbReference>
<reference evidence="14 17" key="2">
    <citation type="submission" date="2019-08" db="EMBL/GenBank/DDBJ databases">
        <title>In-depth cultivation of the pig gut microbiome towards novel bacterial diversity and tailored functional studies.</title>
        <authorList>
            <person name="Wylensek D."/>
            <person name="Hitch T.C.A."/>
            <person name="Clavel T."/>
        </authorList>
    </citation>
    <scope>NUCLEOTIDE SEQUENCE [LARGE SCALE GENOMIC DNA]</scope>
    <source>
        <strain evidence="14 17">WCA3-601-WT-6J</strain>
    </source>
</reference>
<evidence type="ECO:0000256" key="8">
    <source>
        <dbReference type="ARBA" id="ARBA00072274"/>
    </source>
</evidence>
<dbReference type="HAMAP" id="MF_01151">
    <property type="entry name" value="GrpE"/>
    <property type="match status" value="1"/>
</dbReference>
<evidence type="ECO:0000256" key="9">
    <source>
        <dbReference type="ARBA" id="ARBA00076414"/>
    </source>
</evidence>
<dbReference type="GO" id="GO:0006457">
    <property type="term" value="P:protein folding"/>
    <property type="evidence" value="ECO:0007669"/>
    <property type="project" value="InterPro"/>
</dbReference>
<feature type="region of interest" description="Disordered" evidence="13">
    <location>
        <begin position="1"/>
        <end position="55"/>
    </location>
</feature>
<dbReference type="PANTHER" id="PTHR21237">
    <property type="entry name" value="GRPE PROTEIN"/>
    <property type="match status" value="1"/>
</dbReference>
<dbReference type="GO" id="GO:0042803">
    <property type="term" value="F:protein homodimerization activity"/>
    <property type="evidence" value="ECO:0007669"/>
    <property type="project" value="InterPro"/>
</dbReference>
<comment type="subunit">
    <text evidence="3 10">Homodimer.</text>
</comment>
<feature type="compositionally biased region" description="Low complexity" evidence="13">
    <location>
        <begin position="11"/>
        <end position="33"/>
    </location>
</feature>
<dbReference type="GO" id="GO:0000774">
    <property type="term" value="F:adenyl-nucleotide exchange factor activity"/>
    <property type="evidence" value="ECO:0007669"/>
    <property type="project" value="InterPro"/>
</dbReference>
<evidence type="ECO:0000256" key="12">
    <source>
        <dbReference type="RuleBase" id="RU004478"/>
    </source>
</evidence>
<dbReference type="EMBL" id="VUNJ01000023">
    <property type="protein sequence ID" value="MST93285.1"/>
    <property type="molecule type" value="Genomic_DNA"/>
</dbReference>
<evidence type="ECO:0000256" key="3">
    <source>
        <dbReference type="ARBA" id="ARBA00011738"/>
    </source>
</evidence>
<proteinExistence type="inferred from homology"/>
<sequence length="204" mass="22083">MADTEKDVNRAAAAPQEEASAAQAAPEAPQPETQDAEKTEKKEKHAEGKAHAELAALKTKLEQAEKKLAETKDTLLRTAAEYENFRKRSAREHDAAFDNGVSFAVNTLLPVLDTLEIAADAPTADESYKKGVTMTLDKCREAFGKMGVSEIEAQGKPFDPELHAAVLQQPSTDDMPSGTVTQVMQKGYLLHDKVIRHAAVAVAE</sequence>
<dbReference type="SUPFAM" id="SSF58014">
    <property type="entry name" value="Coiled-coil domain of nucleotide exchange factor GrpE"/>
    <property type="match status" value="1"/>
</dbReference>
<dbReference type="EMBL" id="WMZU01000026">
    <property type="protein sequence ID" value="MTS28410.1"/>
    <property type="molecule type" value="Genomic_DNA"/>
</dbReference>
<dbReference type="PANTHER" id="PTHR21237:SF23">
    <property type="entry name" value="GRPE PROTEIN HOMOLOG, MITOCHONDRIAL"/>
    <property type="match status" value="1"/>
</dbReference>
<dbReference type="EMBL" id="WMZR01000025">
    <property type="protein sequence ID" value="MTS52865.1"/>
    <property type="molecule type" value="Genomic_DNA"/>
</dbReference>
<evidence type="ECO:0000256" key="5">
    <source>
        <dbReference type="ARBA" id="ARBA00023016"/>
    </source>
</evidence>
<evidence type="ECO:0000313" key="18">
    <source>
        <dbReference type="Proteomes" id="UP000449193"/>
    </source>
</evidence>
<gene>
    <name evidence="10 14" type="primary">grpE</name>
    <name evidence="14" type="ORF">FYJ76_15335</name>
    <name evidence="16" type="ORF">GMD52_15170</name>
    <name evidence="15" type="ORF">GMD59_14095</name>
</gene>
<keyword evidence="4 10" id="KW-0963">Cytoplasm</keyword>
<evidence type="ECO:0000256" key="1">
    <source>
        <dbReference type="ARBA" id="ARBA00004496"/>
    </source>
</evidence>
<dbReference type="PRINTS" id="PR00773">
    <property type="entry name" value="GRPEPROTEIN"/>
</dbReference>